<evidence type="ECO:0000313" key="7">
    <source>
        <dbReference type="Proteomes" id="UP000367750"/>
    </source>
</evidence>
<evidence type="ECO:0000256" key="4">
    <source>
        <dbReference type="PROSITE-ProRule" id="PRU00335"/>
    </source>
</evidence>
<sequence>MTGKRGRPRSAETQQSILTNAYELLLEEGFAAVTVEKIAERAGVSKATIYKWWPNKAFVVMDGFLSAASARLPVPDTGRLMQDVRLHAARVASFMTSPDGKIITDLIGEGQFDSGLAEAYRSRYFAPRRLEARQLLERGRSRGELRPDADIDLAIDLIYGPIFYNLLIFGAQPDDAYVERLVKAAFEGLLAEP</sequence>
<dbReference type="PROSITE" id="PS50977">
    <property type="entry name" value="HTH_TETR_2"/>
    <property type="match status" value="1"/>
</dbReference>
<evidence type="ECO:0000256" key="3">
    <source>
        <dbReference type="ARBA" id="ARBA00023163"/>
    </source>
</evidence>
<keyword evidence="2 4" id="KW-0238">DNA-binding</keyword>
<keyword evidence="3" id="KW-0804">Transcription</keyword>
<dbReference type="Gene3D" id="1.10.10.60">
    <property type="entry name" value="Homeodomain-like"/>
    <property type="match status" value="1"/>
</dbReference>
<dbReference type="Gene3D" id="1.10.357.10">
    <property type="entry name" value="Tetracycline Repressor, domain 2"/>
    <property type="match status" value="1"/>
</dbReference>
<feature type="domain" description="HTH tetR-type" evidence="5">
    <location>
        <begin position="11"/>
        <end position="71"/>
    </location>
</feature>
<keyword evidence="7" id="KW-1185">Reference proteome</keyword>
<dbReference type="InterPro" id="IPR009057">
    <property type="entry name" value="Homeodomain-like_sf"/>
</dbReference>
<dbReference type="Proteomes" id="UP000367750">
    <property type="component" value="Unassembled WGS sequence"/>
</dbReference>
<dbReference type="SUPFAM" id="SSF46689">
    <property type="entry name" value="Homeodomain-like"/>
    <property type="match status" value="1"/>
</dbReference>
<reference evidence="6 7" key="1">
    <citation type="submission" date="2019-09" db="EMBL/GenBank/DDBJ databases">
        <title>Bacillus ochoae sp. nov., Paenibacillus whitsoniae sp. nov., Paenibacillus spiritus sp. nov. Isolated from the Mars Exploration Rover during spacecraft assembly.</title>
        <authorList>
            <person name="Seuylemezian A."/>
            <person name="Vaishampayan P."/>
        </authorList>
    </citation>
    <scope>NUCLEOTIDE SEQUENCE [LARGE SCALE GENOMIC DNA]</scope>
    <source>
        <strain evidence="6 7">MER_111</strain>
    </source>
</reference>
<dbReference type="PANTHER" id="PTHR30055:SF148">
    <property type="entry name" value="TETR-FAMILY TRANSCRIPTIONAL REGULATOR"/>
    <property type="match status" value="1"/>
</dbReference>
<dbReference type="InterPro" id="IPR001647">
    <property type="entry name" value="HTH_TetR"/>
</dbReference>
<dbReference type="PRINTS" id="PR00455">
    <property type="entry name" value="HTHTETR"/>
</dbReference>
<comment type="caution">
    <text evidence="6">The sequence shown here is derived from an EMBL/GenBank/DDBJ whole genome shotgun (WGS) entry which is preliminary data.</text>
</comment>
<dbReference type="AlphaFoldDB" id="A0A5J5G962"/>
<organism evidence="6 7">
    <name type="scientific">Paenibacillus spiritus</name>
    <dbReference type="NCBI Taxonomy" id="2496557"/>
    <lineage>
        <taxon>Bacteria</taxon>
        <taxon>Bacillati</taxon>
        <taxon>Bacillota</taxon>
        <taxon>Bacilli</taxon>
        <taxon>Bacillales</taxon>
        <taxon>Paenibacillaceae</taxon>
        <taxon>Paenibacillus</taxon>
    </lineage>
</organism>
<dbReference type="OrthoDB" id="9796019at2"/>
<dbReference type="RefSeq" id="WP_150458191.1">
    <property type="nucleotide sequence ID" value="NZ_VYKK01000013.1"/>
</dbReference>
<evidence type="ECO:0000256" key="2">
    <source>
        <dbReference type="ARBA" id="ARBA00023125"/>
    </source>
</evidence>
<dbReference type="GO" id="GO:0003700">
    <property type="term" value="F:DNA-binding transcription factor activity"/>
    <property type="evidence" value="ECO:0007669"/>
    <property type="project" value="TreeGrafter"/>
</dbReference>
<name>A0A5J5G962_9BACL</name>
<evidence type="ECO:0000256" key="1">
    <source>
        <dbReference type="ARBA" id="ARBA00023015"/>
    </source>
</evidence>
<dbReference type="Pfam" id="PF16859">
    <property type="entry name" value="TetR_C_11"/>
    <property type="match status" value="1"/>
</dbReference>
<dbReference type="PANTHER" id="PTHR30055">
    <property type="entry name" value="HTH-TYPE TRANSCRIPTIONAL REGULATOR RUTR"/>
    <property type="match status" value="1"/>
</dbReference>
<dbReference type="InterPro" id="IPR036271">
    <property type="entry name" value="Tet_transcr_reg_TetR-rel_C_sf"/>
</dbReference>
<dbReference type="Pfam" id="PF00440">
    <property type="entry name" value="TetR_N"/>
    <property type="match status" value="1"/>
</dbReference>
<keyword evidence="1" id="KW-0805">Transcription regulation</keyword>
<dbReference type="EMBL" id="VYKK01000013">
    <property type="protein sequence ID" value="KAA9004729.1"/>
    <property type="molecule type" value="Genomic_DNA"/>
</dbReference>
<evidence type="ECO:0000259" key="5">
    <source>
        <dbReference type="PROSITE" id="PS50977"/>
    </source>
</evidence>
<proteinExistence type="predicted"/>
<dbReference type="InterPro" id="IPR011075">
    <property type="entry name" value="TetR_C"/>
</dbReference>
<feature type="DNA-binding region" description="H-T-H motif" evidence="4">
    <location>
        <begin position="34"/>
        <end position="53"/>
    </location>
</feature>
<accession>A0A5J5G962</accession>
<dbReference type="InterPro" id="IPR050109">
    <property type="entry name" value="HTH-type_TetR-like_transc_reg"/>
</dbReference>
<dbReference type="SUPFAM" id="SSF48498">
    <property type="entry name" value="Tetracyclin repressor-like, C-terminal domain"/>
    <property type="match status" value="1"/>
</dbReference>
<gene>
    <name evidence="6" type="ORF">F4V43_10430</name>
</gene>
<protein>
    <submittedName>
        <fullName evidence="6">TetR/AcrR family transcriptional regulator</fullName>
    </submittedName>
</protein>
<evidence type="ECO:0000313" key="6">
    <source>
        <dbReference type="EMBL" id="KAA9004729.1"/>
    </source>
</evidence>
<dbReference type="GO" id="GO:0000976">
    <property type="term" value="F:transcription cis-regulatory region binding"/>
    <property type="evidence" value="ECO:0007669"/>
    <property type="project" value="TreeGrafter"/>
</dbReference>